<name>A0A1Y1I5I1_KLENI</name>
<dbReference type="STRING" id="105231.A0A1Y1I5I1"/>
<feature type="region of interest" description="Disordered" evidence="1">
    <location>
        <begin position="176"/>
        <end position="205"/>
    </location>
</feature>
<proteinExistence type="predicted"/>
<dbReference type="AlphaFoldDB" id="A0A1Y1I5I1"/>
<dbReference type="SUPFAM" id="SSF50978">
    <property type="entry name" value="WD40 repeat-like"/>
    <property type="match status" value="1"/>
</dbReference>
<dbReference type="Proteomes" id="UP000054558">
    <property type="component" value="Unassembled WGS sequence"/>
</dbReference>
<dbReference type="PANTHER" id="PTHR47467">
    <property type="entry name" value="OS01G0867200 PROTEIN"/>
    <property type="match status" value="1"/>
</dbReference>
<dbReference type="Gene3D" id="2.130.10.10">
    <property type="entry name" value="YVTN repeat-like/Quinoprotein amine dehydrogenase"/>
    <property type="match status" value="1"/>
</dbReference>
<gene>
    <name evidence="2" type="ORF">KFL_002240140</name>
</gene>
<reference evidence="2 3" key="1">
    <citation type="journal article" date="2014" name="Nat. Commun.">
        <title>Klebsormidium flaccidum genome reveals primary factors for plant terrestrial adaptation.</title>
        <authorList>
            <person name="Hori K."/>
            <person name="Maruyama F."/>
            <person name="Fujisawa T."/>
            <person name="Togashi T."/>
            <person name="Yamamoto N."/>
            <person name="Seo M."/>
            <person name="Sato S."/>
            <person name="Yamada T."/>
            <person name="Mori H."/>
            <person name="Tajima N."/>
            <person name="Moriyama T."/>
            <person name="Ikeuchi M."/>
            <person name="Watanabe M."/>
            <person name="Wada H."/>
            <person name="Kobayashi K."/>
            <person name="Saito M."/>
            <person name="Masuda T."/>
            <person name="Sasaki-Sekimoto Y."/>
            <person name="Mashiguchi K."/>
            <person name="Awai K."/>
            <person name="Shimojima M."/>
            <person name="Masuda S."/>
            <person name="Iwai M."/>
            <person name="Nobusawa T."/>
            <person name="Narise T."/>
            <person name="Kondo S."/>
            <person name="Saito H."/>
            <person name="Sato R."/>
            <person name="Murakawa M."/>
            <person name="Ihara Y."/>
            <person name="Oshima-Yamada Y."/>
            <person name="Ohtaka K."/>
            <person name="Satoh M."/>
            <person name="Sonobe K."/>
            <person name="Ishii M."/>
            <person name="Ohtani R."/>
            <person name="Kanamori-Sato M."/>
            <person name="Honoki R."/>
            <person name="Miyazaki D."/>
            <person name="Mochizuki H."/>
            <person name="Umetsu J."/>
            <person name="Higashi K."/>
            <person name="Shibata D."/>
            <person name="Kamiya Y."/>
            <person name="Sato N."/>
            <person name="Nakamura Y."/>
            <person name="Tabata S."/>
            <person name="Ida S."/>
            <person name="Kurokawa K."/>
            <person name="Ohta H."/>
        </authorList>
    </citation>
    <scope>NUCLEOTIDE SEQUENCE [LARGE SCALE GENOMIC DNA]</scope>
    <source>
        <strain evidence="2 3">NIES-2285</strain>
    </source>
</reference>
<dbReference type="PANTHER" id="PTHR47467:SF1">
    <property type="entry name" value="WD40 REPEAT-CONTAINING PROTEIN"/>
    <property type="match status" value="1"/>
</dbReference>
<accession>A0A1Y1I5I1</accession>
<organism evidence="2 3">
    <name type="scientific">Klebsormidium nitens</name>
    <name type="common">Green alga</name>
    <name type="synonym">Ulothrix nitens</name>
    <dbReference type="NCBI Taxonomy" id="105231"/>
    <lineage>
        <taxon>Eukaryota</taxon>
        <taxon>Viridiplantae</taxon>
        <taxon>Streptophyta</taxon>
        <taxon>Klebsormidiophyceae</taxon>
        <taxon>Klebsormidiales</taxon>
        <taxon>Klebsormidiaceae</taxon>
        <taxon>Klebsormidium</taxon>
    </lineage>
</organism>
<dbReference type="InterPro" id="IPR015943">
    <property type="entry name" value="WD40/YVTN_repeat-like_dom_sf"/>
</dbReference>
<evidence type="ECO:0000256" key="1">
    <source>
        <dbReference type="SAM" id="MobiDB-lite"/>
    </source>
</evidence>
<dbReference type="OrthoDB" id="1879717at2759"/>
<sequence>MVSMEVNGGAASVAVLTPSQARLAEYLWRKEAGSQSQALESIPTAVPKSVFKAPIEIGGLPSPGSMHGSRIVIQAGVGASQCTAYVASGTQLYSVQLPGQSGSLKSTLRGKGGLLLPVQVEGATTTRLDHIPHRSEVQALALAEPSGSSPGLLGSIDAYGRVVVAKLPFNEAHESGYGQRAALDSRTEDGAASTSGRTNDDNLAAPFTAYPRDAGVGEGGWAGLAFVPGQTSAFATARFWAKRLDLYDRDMHVRSLPTLQNPTALQFLGASDGAEAGQSTLLAVAEGPQLSIWDLRMGERGGCTQRITVEFGGAPLYALDCTSGCGGVVGVTGASRCVYVFDTRRWTCRSRWSGCLKYEVTGMHFSSVDPALVYVNGLDYEVVCGTWDKDGSRGAVGRRFAFRGDSRWLGVHKAASSDLIGGWTDSSNLFVVDVEKGLLDPALDASQASLGQQDAFDD</sequence>
<dbReference type="EMBL" id="DF237173">
    <property type="protein sequence ID" value="GAQ85212.1"/>
    <property type="molecule type" value="Genomic_DNA"/>
</dbReference>
<evidence type="ECO:0000313" key="2">
    <source>
        <dbReference type="EMBL" id="GAQ85212.1"/>
    </source>
</evidence>
<dbReference type="OMA" id="CLQRICG"/>
<evidence type="ECO:0000313" key="3">
    <source>
        <dbReference type="Proteomes" id="UP000054558"/>
    </source>
</evidence>
<dbReference type="InterPro" id="IPR036322">
    <property type="entry name" value="WD40_repeat_dom_sf"/>
</dbReference>
<protein>
    <submittedName>
        <fullName evidence="2">Uncharacterized protein</fullName>
    </submittedName>
</protein>
<keyword evidence="3" id="KW-1185">Reference proteome</keyword>